<proteinExistence type="predicted"/>
<dbReference type="STRING" id="41067.A0A2I2F9P9"/>
<dbReference type="RefSeq" id="XP_024671365.1">
    <property type="nucleotide sequence ID" value="XM_024816567.1"/>
</dbReference>
<dbReference type="InterPro" id="IPR036514">
    <property type="entry name" value="SGNH_hydro_sf"/>
</dbReference>
<evidence type="ECO:0000256" key="3">
    <source>
        <dbReference type="SAM" id="SignalP"/>
    </source>
</evidence>
<dbReference type="Gene3D" id="2.130.10.130">
    <property type="entry name" value="Integrin alpha, N-terminal"/>
    <property type="match status" value="2"/>
</dbReference>
<feature type="domain" description="SGNH hydrolase-type esterase" evidence="4">
    <location>
        <begin position="38"/>
        <end position="215"/>
    </location>
</feature>
<feature type="chain" id="PRO_5014112828" description="SGNH hydrolase-type esterase domain-containing protein" evidence="3">
    <location>
        <begin position="27"/>
        <end position="989"/>
    </location>
</feature>
<organism evidence="5 6">
    <name type="scientific">Aspergillus candidus</name>
    <dbReference type="NCBI Taxonomy" id="41067"/>
    <lineage>
        <taxon>Eukaryota</taxon>
        <taxon>Fungi</taxon>
        <taxon>Dikarya</taxon>
        <taxon>Ascomycota</taxon>
        <taxon>Pezizomycotina</taxon>
        <taxon>Eurotiomycetes</taxon>
        <taxon>Eurotiomycetidae</taxon>
        <taxon>Eurotiales</taxon>
        <taxon>Aspergillaceae</taxon>
        <taxon>Aspergillus</taxon>
        <taxon>Aspergillus subgen. Circumdati</taxon>
    </lineage>
</organism>
<gene>
    <name evidence="5" type="ORF">BDW47DRAFT_126549</name>
</gene>
<dbReference type="Proteomes" id="UP000234585">
    <property type="component" value="Unassembled WGS sequence"/>
</dbReference>
<dbReference type="InterPro" id="IPR013517">
    <property type="entry name" value="FG-GAP"/>
</dbReference>
<dbReference type="InterPro" id="IPR028994">
    <property type="entry name" value="Integrin_alpha_N"/>
</dbReference>
<feature type="compositionally biased region" description="Acidic residues" evidence="2">
    <location>
        <begin position="970"/>
        <end position="981"/>
    </location>
</feature>
<dbReference type="AlphaFoldDB" id="A0A2I2F9P9"/>
<protein>
    <recommendedName>
        <fullName evidence="4">SGNH hydrolase-type esterase domain-containing protein</fullName>
    </recommendedName>
</protein>
<evidence type="ECO:0000259" key="4">
    <source>
        <dbReference type="Pfam" id="PF13472"/>
    </source>
</evidence>
<accession>A0A2I2F9P9</accession>
<evidence type="ECO:0000313" key="6">
    <source>
        <dbReference type="Proteomes" id="UP000234585"/>
    </source>
</evidence>
<evidence type="ECO:0000256" key="1">
    <source>
        <dbReference type="ARBA" id="ARBA00022729"/>
    </source>
</evidence>
<sequence length="989" mass="107012">MRCRKPWHTLSWALALIAMVVSLAAAEKELPDLRIMPLGDSITKGNGSPDRNGYRGKLRQKLLAEQKGTDSTVDMIGSLTEGDMRDANHEGHSGKFLADIREYIELSLPAKPNIVLIHAGTNNMDKGVDLDKADTLIESIIDRAFDGSPGVTVLVAPVIWANNPRMQENTDAFNKKLGAMIKRKQGDGQHILSVPMDITAGDLSDEKHPNAQGYQNMAVGWYEAILDAHGRGWIQPPAKVDENDLPGMGLGYSDGIEDPTGGNCGDANWKSRGQVFGSFRNWQEKGSVIGAIKNARRDKVILVDLNNDGYTDYVLAHDNGDVQAWINTGTDEQPWTGLGKINPDWKEVTGEMIRMADVDNDGKADMIVLYTDGAAKVWRNVANGKEFKSLDAEWATGLSEPREKVHFRDMDGDGYADYVIVHDGGAVDWARNTHNNGRDPDQRNWEAIANIAPGPAGVPNNRAQLYDLDGDGKTDYLAVYEGGAVDAWRNTGSLNKAGRNWDELGTIAPGIEGVTGEMIRFADMDGDGNADFLAVADDGSIRMWKNTGIVEKKGSSLRFADLNGDKYDDIISVDDKGRARAWLNEKDGGWKDIGEIAPGLDEDLSAATVEFADVNGDGLADFLVVYGGGAVKAYLNNDNIPDQGKDRIWQPGVVISEGVGEPGRKVTFADLNGDGYADYLVVFDGGAVDGWLNQKNIPPKDGGRIWGQRATVATGVGEPGSKVRFADLTGDGKAEYIIQYDGGSAKGYRNSGNIPDAGKPRNWIDMGTISTGVERQGPVVYADLNGDGKADYVVVLVSGEVYSYVNACDWKPDDGDGDGGDGDGGDGGDDGEKHDVLINPAIWNDKTPEVFCRPPCNLVLPPTVLPSPTVISIEPYSTQLEVAWTIDWTVTATIQRTVITLPPITTQTISFWPVPFPTDSSSGFTFSPIPMVLPPPITTTNDPNPMSESGVSHPPVTRTISPYPYPTAVNDDDDDDDDDDDNKLLWLAV</sequence>
<dbReference type="PANTHER" id="PTHR44103:SF1">
    <property type="entry name" value="PROPROTEIN CONVERTASE P"/>
    <property type="match status" value="1"/>
</dbReference>
<reference evidence="5 6" key="1">
    <citation type="submission" date="2017-12" db="EMBL/GenBank/DDBJ databases">
        <authorList>
            <consortium name="DOE Joint Genome Institute"/>
            <person name="Haridas S."/>
            <person name="Kjaerbolling I."/>
            <person name="Vesth T.C."/>
            <person name="Frisvad J.C."/>
            <person name="Nybo J.L."/>
            <person name="Theobald S."/>
            <person name="Kuo A."/>
            <person name="Bowyer P."/>
            <person name="Matsuda Y."/>
            <person name="Mondo S."/>
            <person name="Lyhne E.K."/>
            <person name="Kogle M.E."/>
            <person name="Clum A."/>
            <person name="Lipzen A."/>
            <person name="Salamov A."/>
            <person name="Ngan C.Y."/>
            <person name="Daum C."/>
            <person name="Chiniquy J."/>
            <person name="Barry K."/>
            <person name="LaButti K."/>
            <person name="Simmons B.A."/>
            <person name="Magnuson J.K."/>
            <person name="Mortensen U.H."/>
            <person name="Larsen T.O."/>
            <person name="Grigoriev I.V."/>
            <person name="Baker S.E."/>
            <person name="Andersen M.R."/>
            <person name="Nordberg H.P."/>
            <person name="Cantor M.N."/>
            <person name="Hua S.X."/>
        </authorList>
    </citation>
    <scope>NUCLEOTIDE SEQUENCE [LARGE SCALE GENOMIC DNA]</scope>
    <source>
        <strain evidence="5 6">CBS 102.13</strain>
    </source>
</reference>
<evidence type="ECO:0000313" key="5">
    <source>
        <dbReference type="EMBL" id="PLB37353.1"/>
    </source>
</evidence>
<feature type="region of interest" description="Disordered" evidence="2">
    <location>
        <begin position="812"/>
        <end position="834"/>
    </location>
</feature>
<evidence type="ECO:0000256" key="2">
    <source>
        <dbReference type="SAM" id="MobiDB-lite"/>
    </source>
</evidence>
<dbReference type="Pfam" id="PF13517">
    <property type="entry name" value="FG-GAP_3"/>
    <property type="match status" value="4"/>
</dbReference>
<dbReference type="SUPFAM" id="SSF69318">
    <property type="entry name" value="Integrin alpha N-terminal domain"/>
    <property type="match status" value="3"/>
</dbReference>
<dbReference type="GeneID" id="36523727"/>
<dbReference type="CDD" id="cd01833">
    <property type="entry name" value="XynB_like"/>
    <property type="match status" value="1"/>
</dbReference>
<keyword evidence="6" id="KW-1185">Reference proteome</keyword>
<keyword evidence="1 3" id="KW-0732">Signal</keyword>
<dbReference type="Gene3D" id="3.40.50.1110">
    <property type="entry name" value="SGNH hydrolase"/>
    <property type="match status" value="1"/>
</dbReference>
<dbReference type="OrthoDB" id="6123at2759"/>
<feature type="compositionally biased region" description="Acidic residues" evidence="2">
    <location>
        <begin position="815"/>
        <end position="829"/>
    </location>
</feature>
<dbReference type="InterPro" id="IPR013830">
    <property type="entry name" value="SGNH_hydro"/>
</dbReference>
<feature type="region of interest" description="Disordered" evidence="2">
    <location>
        <begin position="936"/>
        <end position="983"/>
    </location>
</feature>
<dbReference type="Pfam" id="PF13472">
    <property type="entry name" value="Lipase_GDSL_2"/>
    <property type="match status" value="1"/>
</dbReference>
<dbReference type="SUPFAM" id="SSF52266">
    <property type="entry name" value="SGNH hydrolase"/>
    <property type="match status" value="1"/>
</dbReference>
<dbReference type="EMBL" id="KZ559144">
    <property type="protein sequence ID" value="PLB37353.1"/>
    <property type="molecule type" value="Genomic_DNA"/>
</dbReference>
<feature type="signal peptide" evidence="3">
    <location>
        <begin position="1"/>
        <end position="26"/>
    </location>
</feature>
<dbReference type="PANTHER" id="PTHR44103">
    <property type="entry name" value="PROPROTEIN CONVERTASE P"/>
    <property type="match status" value="1"/>
</dbReference>
<name>A0A2I2F9P9_ASPCN</name>